<proteinExistence type="predicted"/>
<gene>
    <name evidence="2" type="ORF">BofuT4_uP081690.1</name>
</gene>
<sequence>MNASTVLSLPPEALATIPTEAAPAGITALSDNPERRGYVLITVNAILTIIMTICFAIRMYTSLVKFDQ</sequence>
<keyword evidence="1" id="KW-0472">Membrane</keyword>
<keyword evidence="1" id="KW-0812">Transmembrane</keyword>
<accession>G2YK62</accession>
<evidence type="ECO:0000313" key="2">
    <source>
        <dbReference type="EMBL" id="CCD52010.1"/>
    </source>
</evidence>
<evidence type="ECO:0000313" key="3">
    <source>
        <dbReference type="Proteomes" id="UP000008177"/>
    </source>
</evidence>
<dbReference type="InParanoid" id="G2YK62"/>
<feature type="transmembrane region" description="Helical" evidence="1">
    <location>
        <begin position="39"/>
        <end position="60"/>
    </location>
</feature>
<reference evidence="3" key="1">
    <citation type="journal article" date="2011" name="PLoS Genet.">
        <title>Genomic analysis of the necrotrophic fungal pathogens Sclerotinia sclerotiorum and Botrytis cinerea.</title>
        <authorList>
            <person name="Amselem J."/>
            <person name="Cuomo C.A."/>
            <person name="van Kan J.A."/>
            <person name="Viaud M."/>
            <person name="Benito E.P."/>
            <person name="Couloux A."/>
            <person name="Coutinho P.M."/>
            <person name="de Vries R.P."/>
            <person name="Dyer P.S."/>
            <person name="Fillinger S."/>
            <person name="Fournier E."/>
            <person name="Gout L."/>
            <person name="Hahn M."/>
            <person name="Kohn L."/>
            <person name="Lapalu N."/>
            <person name="Plummer K.M."/>
            <person name="Pradier J.M."/>
            <person name="Quevillon E."/>
            <person name="Sharon A."/>
            <person name="Simon A."/>
            <person name="ten Have A."/>
            <person name="Tudzynski B."/>
            <person name="Tudzynski P."/>
            <person name="Wincker P."/>
            <person name="Andrew M."/>
            <person name="Anthouard V."/>
            <person name="Beever R.E."/>
            <person name="Beffa R."/>
            <person name="Benoit I."/>
            <person name="Bouzid O."/>
            <person name="Brault B."/>
            <person name="Chen Z."/>
            <person name="Choquer M."/>
            <person name="Collemare J."/>
            <person name="Cotton P."/>
            <person name="Danchin E.G."/>
            <person name="Da Silva C."/>
            <person name="Gautier A."/>
            <person name="Giraud C."/>
            <person name="Giraud T."/>
            <person name="Gonzalez C."/>
            <person name="Grossetete S."/>
            <person name="Guldener U."/>
            <person name="Henrissat B."/>
            <person name="Howlett B.J."/>
            <person name="Kodira C."/>
            <person name="Kretschmer M."/>
            <person name="Lappartient A."/>
            <person name="Leroch M."/>
            <person name="Levis C."/>
            <person name="Mauceli E."/>
            <person name="Neuveglise C."/>
            <person name="Oeser B."/>
            <person name="Pearson M."/>
            <person name="Poulain J."/>
            <person name="Poussereau N."/>
            <person name="Quesneville H."/>
            <person name="Rascle C."/>
            <person name="Schumacher J."/>
            <person name="Segurens B."/>
            <person name="Sexton A."/>
            <person name="Silva E."/>
            <person name="Sirven C."/>
            <person name="Soanes D.M."/>
            <person name="Talbot N.J."/>
            <person name="Templeton M."/>
            <person name="Yandava C."/>
            <person name="Yarden O."/>
            <person name="Zeng Q."/>
            <person name="Rollins J.A."/>
            <person name="Lebrun M.H."/>
            <person name="Dickman M."/>
        </authorList>
    </citation>
    <scope>NUCLEOTIDE SEQUENCE [LARGE SCALE GENOMIC DNA]</scope>
    <source>
        <strain evidence="3">T4</strain>
    </source>
</reference>
<dbReference type="HOGENOM" id="CLU_2793716_0_0_1"/>
<keyword evidence="1" id="KW-1133">Transmembrane helix</keyword>
<dbReference type="Proteomes" id="UP000008177">
    <property type="component" value="Unplaced contigs"/>
</dbReference>
<evidence type="ECO:0000256" key="1">
    <source>
        <dbReference type="SAM" id="Phobius"/>
    </source>
</evidence>
<dbReference type="EMBL" id="FQ790340">
    <property type="protein sequence ID" value="CCD52010.1"/>
    <property type="molecule type" value="Genomic_DNA"/>
</dbReference>
<organism evidence="2 3">
    <name type="scientific">Botryotinia fuckeliana (strain T4)</name>
    <name type="common">Noble rot fungus</name>
    <name type="synonym">Botrytis cinerea</name>
    <dbReference type="NCBI Taxonomy" id="999810"/>
    <lineage>
        <taxon>Eukaryota</taxon>
        <taxon>Fungi</taxon>
        <taxon>Dikarya</taxon>
        <taxon>Ascomycota</taxon>
        <taxon>Pezizomycotina</taxon>
        <taxon>Leotiomycetes</taxon>
        <taxon>Helotiales</taxon>
        <taxon>Sclerotiniaceae</taxon>
        <taxon>Botrytis</taxon>
    </lineage>
</organism>
<name>G2YK62_BOTF4</name>
<dbReference type="AlphaFoldDB" id="G2YK62"/>
<protein>
    <submittedName>
        <fullName evidence="2">Uncharacterized protein</fullName>
    </submittedName>
</protein>